<accession>A0A845SWI6</accession>
<evidence type="ECO:0000256" key="3">
    <source>
        <dbReference type="ARBA" id="ARBA00022691"/>
    </source>
</evidence>
<name>A0A845SWI6_9FIRM</name>
<evidence type="ECO:0000256" key="1">
    <source>
        <dbReference type="ARBA" id="ARBA00022603"/>
    </source>
</evidence>
<dbReference type="AlphaFoldDB" id="A0A845SWI6"/>
<keyword evidence="1 4" id="KW-0489">Methyltransferase</keyword>
<protein>
    <submittedName>
        <fullName evidence="4">DNA adenine methylase</fullName>
    </submittedName>
</protein>
<dbReference type="GO" id="GO:0009007">
    <property type="term" value="F:site-specific DNA-methyltransferase (adenine-specific) activity"/>
    <property type="evidence" value="ECO:0007669"/>
    <property type="project" value="UniProtKB-EC"/>
</dbReference>
<keyword evidence="3" id="KW-0949">S-adenosyl-L-methionine</keyword>
<gene>
    <name evidence="4" type="ORF">FMM72_16870</name>
</gene>
<evidence type="ECO:0000313" key="5">
    <source>
        <dbReference type="Proteomes" id="UP000462501"/>
    </source>
</evidence>
<dbReference type="GO" id="GO:0032259">
    <property type="term" value="P:methylation"/>
    <property type="evidence" value="ECO:0007669"/>
    <property type="project" value="UniProtKB-KW"/>
</dbReference>
<comment type="caution">
    <text evidence="4">The sequence shown here is derived from an EMBL/GenBank/DDBJ whole genome shotgun (WGS) entry which is preliminary data.</text>
</comment>
<evidence type="ECO:0000256" key="2">
    <source>
        <dbReference type="ARBA" id="ARBA00022679"/>
    </source>
</evidence>
<dbReference type="SUPFAM" id="SSF53335">
    <property type="entry name" value="S-adenosyl-L-methionine-dependent methyltransferases"/>
    <property type="match status" value="1"/>
</dbReference>
<sequence length="113" mass="13139">CDPPYYDAEQYYDAAFSAEDHVRLHDAIKECKGYVIVSYNDCEEIRRLYSDFYQLSFTRQNPMAQQAGAVYEELLMANYDPRLFAGQVTLFDSPLEFGGMRLIHIPEKPLKII</sequence>
<keyword evidence="2" id="KW-0808">Transferase</keyword>
<dbReference type="InterPro" id="IPR029063">
    <property type="entry name" value="SAM-dependent_MTases_sf"/>
</dbReference>
<feature type="non-terminal residue" evidence="4">
    <location>
        <position position="1"/>
    </location>
</feature>
<dbReference type="EMBL" id="VIQT01000029">
    <property type="protein sequence ID" value="NDO40856.1"/>
    <property type="molecule type" value="Genomic_DNA"/>
</dbReference>
<proteinExistence type="predicted"/>
<dbReference type="InterPro" id="IPR012327">
    <property type="entry name" value="MeTrfase_D12"/>
</dbReference>
<dbReference type="RefSeq" id="WP_180322954.1">
    <property type="nucleotide sequence ID" value="NZ_VIQT01000029.1"/>
</dbReference>
<dbReference type="Gene3D" id="3.40.50.150">
    <property type="entry name" value="Vaccinia Virus protein VP39"/>
    <property type="match status" value="1"/>
</dbReference>
<dbReference type="GO" id="GO:0009307">
    <property type="term" value="P:DNA restriction-modification system"/>
    <property type="evidence" value="ECO:0007669"/>
    <property type="project" value="InterPro"/>
</dbReference>
<dbReference type="Pfam" id="PF02086">
    <property type="entry name" value="MethyltransfD12"/>
    <property type="match status" value="1"/>
</dbReference>
<evidence type="ECO:0000313" key="4">
    <source>
        <dbReference type="EMBL" id="NDO40856.1"/>
    </source>
</evidence>
<organism evidence="4 5">
    <name type="scientific">Anaerotruncus colihominis</name>
    <dbReference type="NCBI Taxonomy" id="169435"/>
    <lineage>
        <taxon>Bacteria</taxon>
        <taxon>Bacillati</taxon>
        <taxon>Bacillota</taxon>
        <taxon>Clostridia</taxon>
        <taxon>Eubacteriales</taxon>
        <taxon>Oscillospiraceae</taxon>
        <taxon>Anaerotruncus</taxon>
    </lineage>
</organism>
<reference evidence="4 5" key="1">
    <citation type="submission" date="2019-06" db="EMBL/GenBank/DDBJ databases">
        <title>Draft genome sequences of 15 bacterial species constituting the stable defined intestinal microbiota of the GM15 gnotobiotic mouse model.</title>
        <authorList>
            <person name="Elie C."/>
            <person name="Mathieu A."/>
            <person name="Saliou A."/>
            <person name="Darnaud M."/>
            <person name="Leulier F."/>
            <person name="Tamellini A."/>
        </authorList>
    </citation>
    <scope>NUCLEOTIDE SEQUENCE [LARGE SCALE GENOMIC DNA]</scope>
    <source>
        <strain evidence="4 5">JM4-15</strain>
    </source>
</reference>
<dbReference type="Proteomes" id="UP000462501">
    <property type="component" value="Unassembled WGS sequence"/>
</dbReference>